<dbReference type="EMBL" id="JAGINW010000001">
    <property type="protein sequence ID" value="MBP2323884.1"/>
    <property type="molecule type" value="Genomic_DNA"/>
</dbReference>
<evidence type="ECO:0008006" key="4">
    <source>
        <dbReference type="Google" id="ProtNLM"/>
    </source>
</evidence>
<feature type="transmembrane region" description="Helical" evidence="1">
    <location>
        <begin position="26"/>
        <end position="45"/>
    </location>
</feature>
<feature type="transmembrane region" description="Helical" evidence="1">
    <location>
        <begin position="157"/>
        <end position="174"/>
    </location>
</feature>
<organism evidence="2 3">
    <name type="scientific">Kibdelosporangium banguiense</name>
    <dbReference type="NCBI Taxonomy" id="1365924"/>
    <lineage>
        <taxon>Bacteria</taxon>
        <taxon>Bacillati</taxon>
        <taxon>Actinomycetota</taxon>
        <taxon>Actinomycetes</taxon>
        <taxon>Pseudonocardiales</taxon>
        <taxon>Pseudonocardiaceae</taxon>
        <taxon>Kibdelosporangium</taxon>
    </lineage>
</organism>
<gene>
    <name evidence="2" type="ORF">JOF56_004269</name>
</gene>
<protein>
    <recommendedName>
        <fullName evidence="4">ABC transporter permease</fullName>
    </recommendedName>
</protein>
<keyword evidence="1" id="KW-1133">Transmembrane helix</keyword>
<feature type="transmembrane region" description="Helical" evidence="1">
    <location>
        <begin position="116"/>
        <end position="137"/>
    </location>
</feature>
<feature type="transmembrane region" description="Helical" evidence="1">
    <location>
        <begin position="263"/>
        <end position="283"/>
    </location>
</feature>
<keyword evidence="1" id="KW-0812">Transmembrane</keyword>
<reference evidence="2 3" key="1">
    <citation type="submission" date="2021-03" db="EMBL/GenBank/DDBJ databases">
        <title>Sequencing the genomes of 1000 actinobacteria strains.</title>
        <authorList>
            <person name="Klenk H.-P."/>
        </authorList>
    </citation>
    <scope>NUCLEOTIDE SEQUENCE [LARGE SCALE GENOMIC DNA]</scope>
    <source>
        <strain evidence="2 3">DSM 46670</strain>
    </source>
</reference>
<evidence type="ECO:0000313" key="2">
    <source>
        <dbReference type="EMBL" id="MBP2323884.1"/>
    </source>
</evidence>
<feature type="transmembrane region" description="Helical" evidence="1">
    <location>
        <begin position="181"/>
        <end position="199"/>
    </location>
</feature>
<evidence type="ECO:0000313" key="3">
    <source>
        <dbReference type="Proteomes" id="UP001519332"/>
    </source>
</evidence>
<name>A0ABS4THL1_9PSEU</name>
<sequence>MTESPAELLGDLRRLRSKVRRDRHGYALPLLMFGVLILAASLCYADRPWPDPIPAEGVYFESVPGPFPAFEYRRALLVHNPLLIQWYWMLTLLIGFAVTTWWYRRRAELIGVETDLRGCLITAGAALTGLVFGVPVLETTAAPRNTLYSTPDVNLPILIISAVASAAVFFVGVRWKRLRELSLFVGTLLATVAFAAVGVYMINGLSALLVVAAALLFLAWIERSVLLGVVGVLFTAAALHANLEGLSEYLSSGLRDVDGRLILLQDLALPGAVLLLGGLVAVAQSKRATR</sequence>
<evidence type="ECO:0000256" key="1">
    <source>
        <dbReference type="SAM" id="Phobius"/>
    </source>
</evidence>
<dbReference type="Proteomes" id="UP001519332">
    <property type="component" value="Unassembled WGS sequence"/>
</dbReference>
<feature type="transmembrane region" description="Helical" evidence="1">
    <location>
        <begin position="86"/>
        <end position="104"/>
    </location>
</feature>
<comment type="caution">
    <text evidence="2">The sequence shown here is derived from an EMBL/GenBank/DDBJ whole genome shotgun (WGS) entry which is preliminary data.</text>
</comment>
<keyword evidence="3" id="KW-1185">Reference proteome</keyword>
<feature type="transmembrane region" description="Helical" evidence="1">
    <location>
        <begin position="226"/>
        <end position="243"/>
    </location>
</feature>
<keyword evidence="1" id="KW-0472">Membrane</keyword>
<dbReference type="RefSeq" id="WP_209640842.1">
    <property type="nucleotide sequence ID" value="NZ_JAGINW010000001.1"/>
</dbReference>
<feature type="transmembrane region" description="Helical" evidence="1">
    <location>
        <begin position="205"/>
        <end position="221"/>
    </location>
</feature>
<proteinExistence type="predicted"/>
<accession>A0ABS4THL1</accession>